<evidence type="ECO:0000313" key="1">
    <source>
        <dbReference type="EMBL" id="KNC74038.1"/>
    </source>
</evidence>
<organism evidence="1 2">
    <name type="scientific">Sphaeroforma arctica JP610</name>
    <dbReference type="NCBI Taxonomy" id="667725"/>
    <lineage>
        <taxon>Eukaryota</taxon>
        <taxon>Ichthyosporea</taxon>
        <taxon>Ichthyophonida</taxon>
        <taxon>Sphaeroforma</taxon>
    </lineage>
</organism>
<dbReference type="Proteomes" id="UP000054560">
    <property type="component" value="Unassembled WGS sequence"/>
</dbReference>
<keyword evidence="2" id="KW-1185">Reference proteome</keyword>
<feature type="non-terminal residue" evidence="1">
    <location>
        <position position="157"/>
    </location>
</feature>
<dbReference type="RefSeq" id="XP_014147940.1">
    <property type="nucleotide sequence ID" value="XM_014292465.1"/>
</dbReference>
<sequence>MDSMLDNTGMACTAVKGNNENENDLDLSTVMVRDKRDIPLEGKSDTYVYNVGASVQGVGRRDGRNEGVQSLKENKLLPNKRVQNNAEDTWGSALYVDWLAGSDDKGNGTPQKPFRTFSKGIRNSQEGGVIYATVGDYEEGETLSVDISVRIRGGMKK</sequence>
<dbReference type="AlphaFoldDB" id="A0A0L0FD95"/>
<proteinExistence type="predicted"/>
<dbReference type="EMBL" id="KQ244841">
    <property type="protein sequence ID" value="KNC74038.1"/>
    <property type="molecule type" value="Genomic_DNA"/>
</dbReference>
<reference evidence="1 2" key="1">
    <citation type="submission" date="2011-02" db="EMBL/GenBank/DDBJ databases">
        <title>The Genome Sequence of Sphaeroforma arctica JP610.</title>
        <authorList>
            <consortium name="The Broad Institute Genome Sequencing Platform"/>
            <person name="Russ C."/>
            <person name="Cuomo C."/>
            <person name="Young S.K."/>
            <person name="Zeng Q."/>
            <person name="Gargeya S."/>
            <person name="Alvarado L."/>
            <person name="Berlin A."/>
            <person name="Chapman S.B."/>
            <person name="Chen Z."/>
            <person name="Freedman E."/>
            <person name="Gellesch M."/>
            <person name="Goldberg J."/>
            <person name="Griggs A."/>
            <person name="Gujja S."/>
            <person name="Heilman E."/>
            <person name="Heiman D."/>
            <person name="Howarth C."/>
            <person name="Mehta T."/>
            <person name="Neiman D."/>
            <person name="Pearson M."/>
            <person name="Roberts A."/>
            <person name="Saif S."/>
            <person name="Shea T."/>
            <person name="Shenoy N."/>
            <person name="Sisk P."/>
            <person name="Stolte C."/>
            <person name="Sykes S."/>
            <person name="White J."/>
            <person name="Yandava C."/>
            <person name="Burger G."/>
            <person name="Gray M.W."/>
            <person name="Holland P.W.H."/>
            <person name="King N."/>
            <person name="Lang F.B.F."/>
            <person name="Roger A.J."/>
            <person name="Ruiz-Trillo I."/>
            <person name="Haas B."/>
            <person name="Nusbaum C."/>
            <person name="Birren B."/>
        </authorList>
    </citation>
    <scope>NUCLEOTIDE SEQUENCE [LARGE SCALE GENOMIC DNA]</scope>
    <source>
        <strain evidence="1 2">JP610</strain>
    </source>
</reference>
<evidence type="ECO:0000313" key="2">
    <source>
        <dbReference type="Proteomes" id="UP000054560"/>
    </source>
</evidence>
<protein>
    <submittedName>
        <fullName evidence="1">Uncharacterized protein</fullName>
    </submittedName>
</protein>
<dbReference type="SUPFAM" id="SSF51126">
    <property type="entry name" value="Pectin lyase-like"/>
    <property type="match status" value="1"/>
</dbReference>
<dbReference type="InterPro" id="IPR011050">
    <property type="entry name" value="Pectin_lyase_fold/virulence"/>
</dbReference>
<dbReference type="GeneID" id="25913908"/>
<accession>A0A0L0FD95</accession>
<gene>
    <name evidence="1" type="ORF">SARC_13404</name>
</gene>
<dbReference type="Gene3D" id="3.30.1910.20">
    <property type="entry name" value="asparaginyl-tRNA synthetase, N-terminal domain"/>
    <property type="match status" value="1"/>
</dbReference>
<name>A0A0L0FD95_9EUKA</name>